<evidence type="ECO:0000259" key="2">
    <source>
        <dbReference type="Pfam" id="PF06985"/>
    </source>
</evidence>
<evidence type="ECO:0000313" key="3">
    <source>
        <dbReference type="EMBL" id="KIW74899.1"/>
    </source>
</evidence>
<organism evidence="3 4">
    <name type="scientific">Fonsecaea pedrosoi CBS 271.37</name>
    <dbReference type="NCBI Taxonomy" id="1442368"/>
    <lineage>
        <taxon>Eukaryota</taxon>
        <taxon>Fungi</taxon>
        <taxon>Dikarya</taxon>
        <taxon>Ascomycota</taxon>
        <taxon>Pezizomycotina</taxon>
        <taxon>Eurotiomycetes</taxon>
        <taxon>Chaetothyriomycetidae</taxon>
        <taxon>Chaetothyriales</taxon>
        <taxon>Herpotrichiellaceae</taxon>
        <taxon>Fonsecaea</taxon>
    </lineage>
</organism>
<dbReference type="VEuPathDB" id="FungiDB:Z517_11669"/>
<gene>
    <name evidence="3" type="ORF">Z517_11669</name>
</gene>
<dbReference type="RefSeq" id="XP_013278707.1">
    <property type="nucleotide sequence ID" value="XM_013423253.1"/>
</dbReference>
<dbReference type="Proteomes" id="UP000053029">
    <property type="component" value="Unassembled WGS sequence"/>
</dbReference>
<keyword evidence="4" id="KW-1185">Reference proteome</keyword>
<protein>
    <recommendedName>
        <fullName evidence="2">Heterokaryon incompatibility domain-containing protein</fullName>
    </recommendedName>
</protein>
<dbReference type="EMBL" id="KN846976">
    <property type="protein sequence ID" value="KIW74899.1"/>
    <property type="molecule type" value="Genomic_DNA"/>
</dbReference>
<name>A0A0D2GR24_9EURO</name>
<dbReference type="GeneID" id="25311159"/>
<evidence type="ECO:0000313" key="4">
    <source>
        <dbReference type="Proteomes" id="UP000053029"/>
    </source>
</evidence>
<proteinExistence type="predicted"/>
<dbReference type="Pfam" id="PF06985">
    <property type="entry name" value="HET"/>
    <property type="match status" value="1"/>
</dbReference>
<feature type="region of interest" description="Disordered" evidence="1">
    <location>
        <begin position="411"/>
        <end position="432"/>
    </location>
</feature>
<dbReference type="PANTHER" id="PTHR24148:SF64">
    <property type="entry name" value="HETEROKARYON INCOMPATIBILITY DOMAIN-CONTAINING PROTEIN"/>
    <property type="match status" value="1"/>
</dbReference>
<dbReference type="AlphaFoldDB" id="A0A0D2GR24"/>
<accession>A0A0D2GR24</accession>
<sequence>METIFQDARLDPSIAQKLYSTLPSSSSTRLLRLEPGSYDDPFEASIVVVDIAAPSCPKYECISYTWGDETSPNSVRVDGNEVPLRLNLDQALRRFRFPTKPRLVWVDAISIRQDDADEKAQQVKMIGDIFQNAATVLAWLGEHADSSEILFNMSEEAAANLFDTNRTEFRRRYDALARFMNRRYWQRTWIVAEIVCARELMICCGPDKISWGHLLKYRFTDVMRFDQGWTRKLTKLDDSRVAHKFAQDPSHLSDVEWEGHRELQGYLYAAENTECLEPRDKIFSLRAILHSTSMRSAICVDYKMSLPKLCADILKAALVAYDSVRNNIAEFLLLSYQLDKSLAMPLVDRLQVIDHLLDDPEGVEIPALDIVSDMLSDGAVEKFFGIDYERYDTDWSWEEKRDHVLSWRDKARQTGKWPATPGTAPAPSLDKT</sequence>
<dbReference type="InterPro" id="IPR010730">
    <property type="entry name" value="HET"/>
</dbReference>
<evidence type="ECO:0000256" key="1">
    <source>
        <dbReference type="SAM" id="MobiDB-lite"/>
    </source>
</evidence>
<dbReference type="InterPro" id="IPR052895">
    <property type="entry name" value="HetReg/Transcr_Mod"/>
</dbReference>
<dbReference type="STRING" id="1442368.A0A0D2GR24"/>
<feature type="domain" description="Heterokaryon incompatibility" evidence="2">
    <location>
        <begin position="59"/>
        <end position="193"/>
    </location>
</feature>
<dbReference type="PANTHER" id="PTHR24148">
    <property type="entry name" value="ANKYRIN REPEAT DOMAIN-CONTAINING PROTEIN 39 HOMOLOG-RELATED"/>
    <property type="match status" value="1"/>
</dbReference>
<dbReference type="OrthoDB" id="4161644at2759"/>
<dbReference type="HOGENOM" id="CLU_004184_3_4_1"/>
<reference evidence="3 4" key="1">
    <citation type="submission" date="2015-01" db="EMBL/GenBank/DDBJ databases">
        <title>The Genome Sequence of Fonsecaea pedrosoi CBS 271.37.</title>
        <authorList>
            <consortium name="The Broad Institute Genomics Platform"/>
            <person name="Cuomo C."/>
            <person name="de Hoog S."/>
            <person name="Gorbushina A."/>
            <person name="Stielow B."/>
            <person name="Teixiera M."/>
            <person name="Abouelleil A."/>
            <person name="Chapman S.B."/>
            <person name="Priest M."/>
            <person name="Young S.K."/>
            <person name="Wortman J."/>
            <person name="Nusbaum C."/>
            <person name="Birren B."/>
        </authorList>
    </citation>
    <scope>NUCLEOTIDE SEQUENCE [LARGE SCALE GENOMIC DNA]</scope>
    <source>
        <strain evidence="3 4">CBS 271.37</strain>
    </source>
</reference>